<keyword evidence="2" id="KW-0812">Transmembrane</keyword>
<dbReference type="OrthoDB" id="3406090at2"/>
<proteinExistence type="predicted"/>
<dbReference type="Pfam" id="PF07811">
    <property type="entry name" value="TadE"/>
    <property type="match status" value="1"/>
</dbReference>
<reference evidence="4 5" key="1">
    <citation type="submission" date="2019-06" db="EMBL/GenBank/DDBJ databases">
        <title>Micromonospora ordensis sp. nov., isolated from deep marine sediment.</title>
        <authorList>
            <person name="Veyisoglu A."/>
            <person name="Carro L."/>
            <person name="Klenk H.-P."/>
            <person name="Sahin N."/>
        </authorList>
    </citation>
    <scope>NUCLEOTIDE SEQUENCE [LARGE SCALE GENOMIC DNA]</scope>
    <source>
        <strain evidence="4 5">S2509</strain>
    </source>
</reference>
<organism evidence="4 5">
    <name type="scientific">Micromonospora orduensis</name>
    <dbReference type="NCBI Taxonomy" id="1420891"/>
    <lineage>
        <taxon>Bacteria</taxon>
        <taxon>Bacillati</taxon>
        <taxon>Actinomycetota</taxon>
        <taxon>Actinomycetes</taxon>
        <taxon>Micromonosporales</taxon>
        <taxon>Micromonosporaceae</taxon>
        <taxon>Micromonospora</taxon>
    </lineage>
</organism>
<sequence length="148" mass="14487">MGRRQAGRDRRSDRSGRAAGGGGWSFRAAARAAGGDRGSFTAELAAGLPALLLLLLAGLTAVNAVSTQASCLHAAREAALAAARGAGGGSSGPSGAEVSVTIDGERVRATVRAPVRTLGGRLGRITVSATAVAAMEPGAPEGVDSAPN</sequence>
<evidence type="ECO:0000313" key="5">
    <source>
        <dbReference type="Proteomes" id="UP000306145"/>
    </source>
</evidence>
<accession>A0A5C4QWD1</accession>
<keyword evidence="2" id="KW-1133">Transmembrane helix</keyword>
<name>A0A5C4QWD1_9ACTN</name>
<keyword evidence="5" id="KW-1185">Reference proteome</keyword>
<dbReference type="InterPro" id="IPR049790">
    <property type="entry name" value="Rv3655c/TadE"/>
</dbReference>
<dbReference type="Proteomes" id="UP000306145">
    <property type="component" value="Unassembled WGS sequence"/>
</dbReference>
<evidence type="ECO:0000256" key="1">
    <source>
        <dbReference type="SAM" id="MobiDB-lite"/>
    </source>
</evidence>
<feature type="transmembrane region" description="Helical" evidence="2">
    <location>
        <begin position="44"/>
        <end position="65"/>
    </location>
</feature>
<feature type="domain" description="TadE-like" evidence="3">
    <location>
        <begin position="38"/>
        <end position="79"/>
    </location>
</feature>
<protein>
    <submittedName>
        <fullName evidence="4">Mucin-associated surface protein</fullName>
    </submittedName>
</protein>
<dbReference type="AlphaFoldDB" id="A0A5C4QWD1"/>
<evidence type="ECO:0000256" key="2">
    <source>
        <dbReference type="SAM" id="Phobius"/>
    </source>
</evidence>
<feature type="compositionally biased region" description="Basic and acidic residues" evidence="1">
    <location>
        <begin position="1"/>
        <end position="16"/>
    </location>
</feature>
<dbReference type="NCBIfam" id="NF041390">
    <property type="entry name" value="TadE_Rv3655c"/>
    <property type="match status" value="1"/>
</dbReference>
<dbReference type="EMBL" id="VDFY01000113">
    <property type="protein sequence ID" value="TNH30376.1"/>
    <property type="molecule type" value="Genomic_DNA"/>
</dbReference>
<keyword evidence="2" id="KW-0472">Membrane</keyword>
<evidence type="ECO:0000313" key="4">
    <source>
        <dbReference type="EMBL" id="TNH30376.1"/>
    </source>
</evidence>
<comment type="caution">
    <text evidence="4">The sequence shown here is derived from an EMBL/GenBank/DDBJ whole genome shotgun (WGS) entry which is preliminary data.</text>
</comment>
<feature type="region of interest" description="Disordered" evidence="1">
    <location>
        <begin position="1"/>
        <end position="21"/>
    </location>
</feature>
<evidence type="ECO:0000259" key="3">
    <source>
        <dbReference type="Pfam" id="PF07811"/>
    </source>
</evidence>
<dbReference type="InterPro" id="IPR012495">
    <property type="entry name" value="TadE-like_dom"/>
</dbReference>
<gene>
    <name evidence="4" type="ORF">FHG89_08100</name>
</gene>